<dbReference type="EMBL" id="QGKV02001507">
    <property type="protein sequence ID" value="KAF3533347.1"/>
    <property type="molecule type" value="Genomic_DNA"/>
</dbReference>
<evidence type="ECO:0000313" key="2">
    <source>
        <dbReference type="Proteomes" id="UP000266723"/>
    </source>
</evidence>
<keyword evidence="2" id="KW-1185">Reference proteome</keyword>
<sequence length="78" mass="8859">MILFRASGQTLLILDDFHEVQRRPVIRTWFPFAQKSVIRTWFPIANHLIPLARNQPALIPITQGPGTNVALTLNLGWA</sequence>
<name>A0ABQ7BM17_BRACR</name>
<proteinExistence type="predicted"/>
<organism evidence="1 2">
    <name type="scientific">Brassica cretica</name>
    <name type="common">Mustard</name>
    <dbReference type="NCBI Taxonomy" id="69181"/>
    <lineage>
        <taxon>Eukaryota</taxon>
        <taxon>Viridiplantae</taxon>
        <taxon>Streptophyta</taxon>
        <taxon>Embryophyta</taxon>
        <taxon>Tracheophyta</taxon>
        <taxon>Spermatophyta</taxon>
        <taxon>Magnoliopsida</taxon>
        <taxon>eudicotyledons</taxon>
        <taxon>Gunneridae</taxon>
        <taxon>Pentapetalae</taxon>
        <taxon>rosids</taxon>
        <taxon>malvids</taxon>
        <taxon>Brassicales</taxon>
        <taxon>Brassicaceae</taxon>
        <taxon>Brassiceae</taxon>
        <taxon>Brassica</taxon>
    </lineage>
</organism>
<dbReference type="Proteomes" id="UP000266723">
    <property type="component" value="Unassembled WGS sequence"/>
</dbReference>
<reference evidence="1 2" key="1">
    <citation type="journal article" date="2020" name="BMC Genomics">
        <title>Intraspecific diversification of the crop wild relative Brassica cretica Lam. using demographic model selection.</title>
        <authorList>
            <person name="Kioukis A."/>
            <person name="Michalopoulou V.A."/>
            <person name="Briers L."/>
            <person name="Pirintsos S."/>
            <person name="Studholme D.J."/>
            <person name="Pavlidis P."/>
            <person name="Sarris P.F."/>
        </authorList>
    </citation>
    <scope>NUCLEOTIDE SEQUENCE [LARGE SCALE GENOMIC DNA]</scope>
    <source>
        <strain evidence="2">cv. PFS-1207/04</strain>
    </source>
</reference>
<accession>A0ABQ7BM17</accession>
<comment type="caution">
    <text evidence="1">The sequence shown here is derived from an EMBL/GenBank/DDBJ whole genome shotgun (WGS) entry which is preliminary data.</text>
</comment>
<evidence type="ECO:0000313" key="1">
    <source>
        <dbReference type="EMBL" id="KAF3533347.1"/>
    </source>
</evidence>
<gene>
    <name evidence="1" type="ORF">DY000_02039731</name>
</gene>
<protein>
    <submittedName>
        <fullName evidence="1">Uncharacterized protein</fullName>
    </submittedName>
</protein>